<evidence type="ECO:0000313" key="2">
    <source>
        <dbReference type="Proteomes" id="UP000504606"/>
    </source>
</evidence>
<dbReference type="PANTHER" id="PTHR28348">
    <property type="entry name" value="UPF0193 PROTEIN EVG1"/>
    <property type="match status" value="1"/>
</dbReference>
<evidence type="ECO:0000313" key="3">
    <source>
        <dbReference type="RefSeq" id="XP_026277117.1"/>
    </source>
</evidence>
<dbReference type="Proteomes" id="UP000504606">
    <property type="component" value="Unplaced"/>
</dbReference>
<sequence>MDRRYTRVPVGAGVLHCPRATYSPETHQLLRVLMAESRLTMLQRKQLGDSLRQGRSLPAQPPTAHTPSSLPRAPVDGPPSFRLGCRRLQDTIVGSGAYERERFVPAHPRIDKEKEKRSFQDKMSFGKEMPPSPRKKRVNCRKLSSPAPEPDVDRFDELVHEVNERVQFLKDMEALGQGHKYYPIIRQEIAAKVREMERIDKERCQELEKN</sequence>
<accession>A0A6J1S7V5</accession>
<name>A0A6J1S7V5_FRAOC</name>
<feature type="region of interest" description="Disordered" evidence="1">
    <location>
        <begin position="113"/>
        <end position="152"/>
    </location>
</feature>
<organism evidence="2 3">
    <name type="scientific">Frankliniella occidentalis</name>
    <name type="common">Western flower thrips</name>
    <name type="synonym">Euthrips occidentalis</name>
    <dbReference type="NCBI Taxonomy" id="133901"/>
    <lineage>
        <taxon>Eukaryota</taxon>
        <taxon>Metazoa</taxon>
        <taxon>Ecdysozoa</taxon>
        <taxon>Arthropoda</taxon>
        <taxon>Hexapoda</taxon>
        <taxon>Insecta</taxon>
        <taxon>Pterygota</taxon>
        <taxon>Neoptera</taxon>
        <taxon>Paraneoptera</taxon>
        <taxon>Thysanoptera</taxon>
        <taxon>Terebrantia</taxon>
        <taxon>Thripoidea</taxon>
        <taxon>Thripidae</taxon>
        <taxon>Frankliniella</taxon>
    </lineage>
</organism>
<feature type="region of interest" description="Disordered" evidence="1">
    <location>
        <begin position="49"/>
        <end position="78"/>
    </location>
</feature>
<evidence type="ECO:0000256" key="1">
    <source>
        <dbReference type="SAM" id="MobiDB-lite"/>
    </source>
</evidence>
<dbReference type="KEGG" id="foc:113205638"/>
<dbReference type="RefSeq" id="XP_026277117.1">
    <property type="nucleotide sequence ID" value="XM_026421332.2"/>
</dbReference>
<dbReference type="InterPro" id="IPR007914">
    <property type="entry name" value="UPF0193"/>
</dbReference>
<dbReference type="Pfam" id="PF05250">
    <property type="entry name" value="UPF0193"/>
    <property type="match status" value="1"/>
</dbReference>
<dbReference type="GeneID" id="113205638"/>
<proteinExistence type="predicted"/>
<protein>
    <submittedName>
        <fullName evidence="3">UPF0193 protein EVG1</fullName>
    </submittedName>
</protein>
<gene>
    <name evidence="3" type="primary">LOC113205638</name>
</gene>
<dbReference type="PANTHER" id="PTHR28348:SF1">
    <property type="entry name" value="UPF0193 PROTEIN EVG1"/>
    <property type="match status" value="1"/>
</dbReference>
<reference evidence="3" key="1">
    <citation type="submission" date="2025-08" db="UniProtKB">
        <authorList>
            <consortium name="RefSeq"/>
        </authorList>
    </citation>
    <scope>IDENTIFICATION</scope>
    <source>
        <tissue evidence="3">Whole organism</tissue>
    </source>
</reference>
<keyword evidence="2" id="KW-1185">Reference proteome</keyword>
<dbReference type="OrthoDB" id="10262032at2759"/>
<dbReference type="AlphaFoldDB" id="A0A6J1S7V5"/>